<dbReference type="Proteomes" id="UP000243217">
    <property type="component" value="Unassembled WGS sequence"/>
</dbReference>
<accession>A0A1V9YXY5</accession>
<dbReference type="EMBL" id="JNBS01002504">
    <property type="protein sequence ID" value="OQR90674.1"/>
    <property type="molecule type" value="Genomic_DNA"/>
</dbReference>
<evidence type="ECO:0000313" key="1">
    <source>
        <dbReference type="EMBL" id="OQR90674.1"/>
    </source>
</evidence>
<keyword evidence="2" id="KW-1185">Reference proteome</keyword>
<name>A0A1V9YXY5_9STRA</name>
<sequence length="73" mass="8246">MLDVYDLGTLKGELCMFLAILNLTTLFHLLAKQVQPLGRKEYNIYHDDKGVRNCIAENAVVKQYPSNMPSSTT</sequence>
<evidence type="ECO:0000313" key="2">
    <source>
        <dbReference type="Proteomes" id="UP000243217"/>
    </source>
</evidence>
<organism evidence="1 2">
    <name type="scientific">Thraustotheca clavata</name>
    <dbReference type="NCBI Taxonomy" id="74557"/>
    <lineage>
        <taxon>Eukaryota</taxon>
        <taxon>Sar</taxon>
        <taxon>Stramenopiles</taxon>
        <taxon>Oomycota</taxon>
        <taxon>Saprolegniomycetes</taxon>
        <taxon>Saprolegniales</taxon>
        <taxon>Achlyaceae</taxon>
        <taxon>Thraustotheca</taxon>
    </lineage>
</organism>
<comment type="caution">
    <text evidence="1">The sequence shown here is derived from an EMBL/GenBank/DDBJ whole genome shotgun (WGS) entry which is preliminary data.</text>
</comment>
<gene>
    <name evidence="1" type="ORF">THRCLA_22526</name>
</gene>
<proteinExistence type="predicted"/>
<reference evidence="1 2" key="1">
    <citation type="journal article" date="2014" name="Genome Biol. Evol.">
        <title>The secreted proteins of Achlya hypogyna and Thraustotheca clavata identify the ancestral oomycete secretome and reveal gene acquisitions by horizontal gene transfer.</title>
        <authorList>
            <person name="Misner I."/>
            <person name="Blouin N."/>
            <person name="Leonard G."/>
            <person name="Richards T.A."/>
            <person name="Lane C.E."/>
        </authorList>
    </citation>
    <scope>NUCLEOTIDE SEQUENCE [LARGE SCALE GENOMIC DNA]</scope>
    <source>
        <strain evidence="1 2">ATCC 34112</strain>
    </source>
</reference>
<dbReference type="AlphaFoldDB" id="A0A1V9YXY5"/>
<protein>
    <submittedName>
        <fullName evidence="1">Uncharacterized protein</fullName>
    </submittedName>
</protein>